<dbReference type="GO" id="GO:0000139">
    <property type="term" value="C:Golgi membrane"/>
    <property type="evidence" value="ECO:0007669"/>
    <property type="project" value="UniProtKB-SubCell"/>
</dbReference>
<dbReference type="EMBL" id="KZ270041">
    <property type="protein sequence ID" value="OZC07158.1"/>
    <property type="molecule type" value="Genomic_DNA"/>
</dbReference>
<dbReference type="PANTHER" id="PTHR12704:SF2">
    <property type="entry name" value="GOLGI PHOSPHOPROTEIN 3 HOMOLOG SAURON"/>
    <property type="match status" value="1"/>
</dbReference>
<comment type="similarity">
    <text evidence="2">Belongs to the GOLPH3/VPS74 family.</text>
</comment>
<keyword evidence="8" id="KW-1185">Reference proteome</keyword>
<dbReference type="Gene3D" id="1.10.3630.10">
    <property type="entry name" value="yeast vps74-n-term truncation variant domain like"/>
    <property type="match status" value="2"/>
</dbReference>
<keyword evidence="3" id="KW-0333">Golgi apparatus</keyword>
<dbReference type="Pfam" id="PF05719">
    <property type="entry name" value="GPP34"/>
    <property type="match status" value="1"/>
</dbReference>
<dbReference type="GO" id="GO:0043001">
    <property type="term" value="P:Golgi to plasma membrane protein transport"/>
    <property type="evidence" value="ECO:0007669"/>
    <property type="project" value="TreeGrafter"/>
</dbReference>
<evidence type="ECO:0000256" key="5">
    <source>
        <dbReference type="ARBA" id="ARBA00023136"/>
    </source>
</evidence>
<dbReference type="GO" id="GO:0048194">
    <property type="term" value="P:Golgi vesicle budding"/>
    <property type="evidence" value="ECO:0007669"/>
    <property type="project" value="TreeGrafter"/>
</dbReference>
<comment type="subcellular location">
    <subcellularLocation>
        <location evidence="1">Golgi apparatus membrane</location>
        <topology evidence="1">Peripheral membrane protein</topology>
        <orientation evidence="1">Cytoplasmic side</orientation>
    </subcellularLocation>
</comment>
<dbReference type="GO" id="GO:0006890">
    <property type="term" value="P:retrograde vesicle-mediated transport, Golgi to endoplasmic reticulum"/>
    <property type="evidence" value="ECO:0007669"/>
    <property type="project" value="TreeGrafter"/>
</dbReference>
<sequence length="359" mass="41623">MDKESGRKARMIKRKERFFAVSIIKINQEGEMSDGLVQRRRPVSSVKNDDIAKDTDNIESDDSKGEFDDDKATRLTLMEQILLLGLKDREGYTSFWNDCISSGLRGCILTELALRNRIELEKSGMRKKSLMSRKVLLKSDQPTGDVILDEALKHIKETHPPETVTNWIEYLSGETWNPLKLRYQLRNVRERLAKNLVEKGVLTTEKQNFFLFDMTTHPLHDGNMKQKLIKKVQETVLSRWTNDVQRMEKRMMSLVLLAHASDVLENAFNPLCDQKVQETVLSRWTNDVQRMEKRMMSLVLLAHASDVLENAFNPLCDQDYEIAMKRVRSLLELDYDAESEKKKDSCVDVMWAVFGAFNK</sequence>
<evidence type="ECO:0000256" key="4">
    <source>
        <dbReference type="ARBA" id="ARBA00023121"/>
    </source>
</evidence>
<evidence type="ECO:0000256" key="3">
    <source>
        <dbReference type="ARBA" id="ARBA00023034"/>
    </source>
</evidence>
<dbReference type="PANTHER" id="PTHR12704">
    <property type="entry name" value="TRANS-GOLGI PROTEIN GMX33"/>
    <property type="match status" value="1"/>
</dbReference>
<evidence type="ECO:0000256" key="6">
    <source>
        <dbReference type="SAM" id="MobiDB-lite"/>
    </source>
</evidence>
<keyword evidence="5" id="KW-0472">Membrane</keyword>
<dbReference type="Proteomes" id="UP000242913">
    <property type="component" value="Unassembled WGS sequence"/>
</dbReference>
<evidence type="ECO:0000256" key="1">
    <source>
        <dbReference type="ARBA" id="ARBA00004255"/>
    </source>
</evidence>
<dbReference type="AlphaFoldDB" id="A0A238BRF9"/>
<dbReference type="FunFam" id="1.10.3630.10:FF:000004">
    <property type="entry name" value="Probable VPS74-protein involved in protein-vacuolar targeting"/>
    <property type="match status" value="1"/>
</dbReference>
<dbReference type="GO" id="GO:0007030">
    <property type="term" value="P:Golgi organization"/>
    <property type="evidence" value="ECO:0007669"/>
    <property type="project" value="TreeGrafter"/>
</dbReference>
<dbReference type="GO" id="GO:0005829">
    <property type="term" value="C:cytosol"/>
    <property type="evidence" value="ECO:0007669"/>
    <property type="project" value="TreeGrafter"/>
</dbReference>
<dbReference type="InterPro" id="IPR038261">
    <property type="entry name" value="GPP34-like_sf"/>
</dbReference>
<feature type="region of interest" description="Disordered" evidence="6">
    <location>
        <begin position="34"/>
        <end position="67"/>
    </location>
</feature>
<evidence type="ECO:0000313" key="7">
    <source>
        <dbReference type="EMBL" id="OZC07158.1"/>
    </source>
</evidence>
<dbReference type="GO" id="GO:0031985">
    <property type="term" value="C:Golgi cisterna"/>
    <property type="evidence" value="ECO:0007669"/>
    <property type="project" value="TreeGrafter"/>
</dbReference>
<gene>
    <name evidence="7" type="ORF">X798_05848</name>
</gene>
<organism evidence="7 8">
    <name type="scientific">Onchocerca flexuosa</name>
    <dbReference type="NCBI Taxonomy" id="387005"/>
    <lineage>
        <taxon>Eukaryota</taxon>
        <taxon>Metazoa</taxon>
        <taxon>Ecdysozoa</taxon>
        <taxon>Nematoda</taxon>
        <taxon>Chromadorea</taxon>
        <taxon>Rhabditida</taxon>
        <taxon>Spirurina</taxon>
        <taxon>Spiruromorpha</taxon>
        <taxon>Filarioidea</taxon>
        <taxon>Onchocercidae</taxon>
        <taxon>Onchocerca</taxon>
    </lineage>
</organism>
<feature type="compositionally biased region" description="Basic and acidic residues" evidence="6">
    <location>
        <begin position="47"/>
        <end position="67"/>
    </location>
</feature>
<dbReference type="GO" id="GO:0070273">
    <property type="term" value="F:phosphatidylinositol-4-phosphate binding"/>
    <property type="evidence" value="ECO:0007669"/>
    <property type="project" value="InterPro"/>
</dbReference>
<reference evidence="7 8" key="1">
    <citation type="submission" date="2015-12" db="EMBL/GenBank/DDBJ databases">
        <title>Draft genome of the nematode, Onchocerca flexuosa.</title>
        <authorList>
            <person name="Mitreva M."/>
        </authorList>
    </citation>
    <scope>NUCLEOTIDE SEQUENCE [LARGE SCALE GENOMIC DNA]</scope>
    <source>
        <strain evidence="7">Red Deer</strain>
    </source>
</reference>
<dbReference type="GO" id="GO:0005802">
    <property type="term" value="C:trans-Golgi network"/>
    <property type="evidence" value="ECO:0007669"/>
    <property type="project" value="TreeGrafter"/>
</dbReference>
<evidence type="ECO:0000313" key="8">
    <source>
        <dbReference type="Proteomes" id="UP000242913"/>
    </source>
</evidence>
<proteinExistence type="inferred from homology"/>
<dbReference type="OrthoDB" id="2189106at2759"/>
<name>A0A238BRF9_9BILA</name>
<accession>A0A238BRF9</accession>
<evidence type="ECO:0000256" key="2">
    <source>
        <dbReference type="ARBA" id="ARBA00007284"/>
    </source>
</evidence>
<protein>
    <submittedName>
        <fullName evidence="7">Phosphoprotein 3 family protein</fullName>
    </submittedName>
</protein>
<dbReference type="InterPro" id="IPR008628">
    <property type="entry name" value="GPP34-like"/>
</dbReference>
<keyword evidence="4" id="KW-0446">Lipid-binding</keyword>